<evidence type="ECO:0000313" key="4">
    <source>
        <dbReference type="Proteomes" id="UP000290958"/>
    </source>
</evidence>
<dbReference type="RefSeq" id="WP_129404572.1">
    <property type="nucleotide sequence ID" value="NZ_SBKP01000010.1"/>
</dbReference>
<keyword evidence="2" id="KW-0732">Signal</keyword>
<keyword evidence="1" id="KW-1133">Transmembrane helix</keyword>
<comment type="caution">
    <text evidence="3">The sequence shown here is derived from an EMBL/GenBank/DDBJ whole genome shotgun (WGS) entry which is preliminary data.</text>
</comment>
<protein>
    <recommendedName>
        <fullName evidence="5">TIGR02186 family protein</fullName>
    </recommendedName>
</protein>
<evidence type="ECO:0008006" key="5">
    <source>
        <dbReference type="Google" id="ProtNLM"/>
    </source>
</evidence>
<reference evidence="4" key="1">
    <citation type="submission" date="2019-01" db="EMBL/GenBank/DDBJ databases">
        <title>Cytophagaceae bacterium strain CAR-16.</title>
        <authorList>
            <person name="Chen W.-M."/>
        </authorList>
    </citation>
    <scope>NUCLEOTIDE SEQUENCE [LARGE SCALE GENOMIC DNA]</scope>
    <source>
        <strain evidence="4">CHR27</strain>
    </source>
</reference>
<gene>
    <name evidence="3" type="ORF">EQG66_10655</name>
</gene>
<dbReference type="Proteomes" id="UP000290958">
    <property type="component" value="Unassembled WGS sequence"/>
</dbReference>
<dbReference type="Pfam" id="PF09608">
    <property type="entry name" value="Alph_Pro_TM"/>
    <property type="match status" value="1"/>
</dbReference>
<organism evidence="3 4">
    <name type="scientific">Sphingobium fluviale</name>
    <dbReference type="NCBI Taxonomy" id="2506423"/>
    <lineage>
        <taxon>Bacteria</taxon>
        <taxon>Pseudomonadati</taxon>
        <taxon>Pseudomonadota</taxon>
        <taxon>Alphaproteobacteria</taxon>
        <taxon>Sphingomonadales</taxon>
        <taxon>Sphingomonadaceae</taxon>
        <taxon>Sphingobium</taxon>
    </lineage>
</organism>
<evidence type="ECO:0000256" key="2">
    <source>
        <dbReference type="SAM" id="SignalP"/>
    </source>
</evidence>
<accession>A0A4Q1KEY9</accession>
<dbReference type="InterPro" id="IPR019088">
    <property type="entry name" value="CHP02186-rel_TM"/>
</dbReference>
<proteinExistence type="predicted"/>
<evidence type="ECO:0000313" key="3">
    <source>
        <dbReference type="EMBL" id="RXR28211.1"/>
    </source>
</evidence>
<keyword evidence="1" id="KW-0812">Transmembrane</keyword>
<dbReference type="AlphaFoldDB" id="A0A4Q1KEY9"/>
<feature type="signal peptide" evidence="2">
    <location>
        <begin position="1"/>
        <end position="21"/>
    </location>
</feature>
<dbReference type="OrthoDB" id="9815212at2"/>
<name>A0A4Q1KEY9_9SPHN</name>
<evidence type="ECO:0000256" key="1">
    <source>
        <dbReference type="SAM" id="Phobius"/>
    </source>
</evidence>
<feature type="transmembrane region" description="Helical" evidence="1">
    <location>
        <begin position="237"/>
        <end position="257"/>
    </location>
</feature>
<keyword evidence="1" id="KW-0472">Membrane</keyword>
<keyword evidence="4" id="KW-1185">Reference proteome</keyword>
<dbReference type="EMBL" id="SBKP01000010">
    <property type="protein sequence ID" value="RXR28211.1"/>
    <property type="molecule type" value="Genomic_DNA"/>
</dbReference>
<sequence>MKLHVRSRHSLARLATLPAMALALTGAEAPVLVPDVSQRQIDIQYSFRGAELLLFGAIVYPGGRPPDKRADIVVVLKGPEQQIRMREKRQVAGIWVNADSMQFQSAPSFYAIASSRPIKAITDARTAAIYELGIDNIQLSPTSFADTDEIARFERGLEDLQARKGLFVQAPGTVEITDGVLYRAHLPLSARVLVGDYTAETFLIQDGRVVAAAVRDIEVRKSGLERFVASAAEDWSLLYGLAATGVAVLMGVLAGWVGRRV</sequence>
<feature type="chain" id="PRO_5020995253" description="TIGR02186 family protein" evidence="2">
    <location>
        <begin position="22"/>
        <end position="261"/>
    </location>
</feature>